<organism evidence="1 2">
    <name type="scientific">Paraburkholderia podalyriae</name>
    <dbReference type="NCBI Taxonomy" id="1938811"/>
    <lineage>
        <taxon>Bacteria</taxon>
        <taxon>Pseudomonadati</taxon>
        <taxon>Pseudomonadota</taxon>
        <taxon>Betaproteobacteria</taxon>
        <taxon>Burkholderiales</taxon>
        <taxon>Burkholderiaceae</taxon>
        <taxon>Paraburkholderia</taxon>
    </lineage>
</organism>
<reference evidence="1 2" key="1">
    <citation type="submission" date="2019-09" db="EMBL/GenBank/DDBJ databases">
        <title>Paraburkholderia podalyriae sp. nov., A South African Podalyria-associated rhizobium.</title>
        <authorList>
            <person name="Mavima L."/>
            <person name="Beukes C.W."/>
            <person name="Palmer M."/>
            <person name="De Meyer S.E."/>
            <person name="James E.K."/>
            <person name="Maluk M."/>
            <person name="Avontuur J.R."/>
            <person name="Chan W.Y."/>
            <person name="Venter S.N."/>
            <person name="Steenkamp E.T."/>
        </authorList>
    </citation>
    <scope>NUCLEOTIDE SEQUENCE [LARGE SCALE GENOMIC DNA]</scope>
    <source>
        <strain evidence="1 2">WC7.3b</strain>
    </source>
</reference>
<dbReference type="RefSeq" id="WP_187635415.1">
    <property type="nucleotide sequence ID" value="NZ_VZQQ01000013.1"/>
</dbReference>
<accession>A0ABR7PQ35</accession>
<proteinExistence type="predicted"/>
<comment type="caution">
    <text evidence="1">The sequence shown here is derived from an EMBL/GenBank/DDBJ whole genome shotgun (WGS) entry which is preliminary data.</text>
</comment>
<name>A0ABR7PQ35_9BURK</name>
<keyword evidence="2" id="KW-1185">Reference proteome</keyword>
<sequence length="82" mass="9101">MPIKVAITVDKLNAFLAIREEYGSLQREHEEVRSALCLVTVERDFAEERLLSTDANCSAQKSEAGLRNSLACSTKPNCSAWD</sequence>
<dbReference type="EMBL" id="VZQQ01000013">
    <property type="protein sequence ID" value="MBC8748360.1"/>
    <property type="molecule type" value="Genomic_DNA"/>
</dbReference>
<gene>
    <name evidence="1" type="ORF">F6X42_17650</name>
</gene>
<evidence type="ECO:0000313" key="1">
    <source>
        <dbReference type="EMBL" id="MBC8748360.1"/>
    </source>
</evidence>
<protein>
    <submittedName>
        <fullName evidence="1">Uncharacterized protein</fullName>
    </submittedName>
</protein>
<dbReference type="Proteomes" id="UP000736373">
    <property type="component" value="Unassembled WGS sequence"/>
</dbReference>
<evidence type="ECO:0000313" key="2">
    <source>
        <dbReference type="Proteomes" id="UP000736373"/>
    </source>
</evidence>